<feature type="transmembrane region" description="Helical" evidence="2">
    <location>
        <begin position="58"/>
        <end position="75"/>
    </location>
</feature>
<feature type="transmembrane region" description="Helical" evidence="2">
    <location>
        <begin position="301"/>
        <end position="320"/>
    </location>
</feature>
<dbReference type="EMBL" id="CP071520">
    <property type="protein sequence ID" value="QSX97898.1"/>
    <property type="molecule type" value="Genomic_DNA"/>
</dbReference>
<protein>
    <submittedName>
        <fullName evidence="3">Uncharacterized protein</fullName>
    </submittedName>
</protein>
<feature type="region of interest" description="Disordered" evidence="1">
    <location>
        <begin position="1"/>
        <end position="24"/>
    </location>
</feature>
<feature type="transmembrane region" description="Helical" evidence="2">
    <location>
        <begin position="459"/>
        <end position="478"/>
    </location>
</feature>
<name>A0AAJ4MVQ4_9BURK</name>
<feature type="transmembrane region" description="Helical" evidence="2">
    <location>
        <begin position="142"/>
        <end position="165"/>
    </location>
</feature>
<keyword evidence="2" id="KW-1133">Transmembrane helix</keyword>
<dbReference type="Proteomes" id="UP000662821">
    <property type="component" value="Chromosome"/>
</dbReference>
<reference evidence="3 4" key="1">
    <citation type="submission" date="2021-03" db="EMBL/GenBank/DDBJ databases">
        <title>Draft genome sequence of Janthinobacterium sp. strain PLB02 isolated from infected primmorphs (Lubomirskia baicalensis).</title>
        <authorList>
            <person name="Chernogor L.I."/>
            <person name="Belikov S.I."/>
            <person name="Petrushin I.S."/>
        </authorList>
    </citation>
    <scope>NUCLEOTIDE SEQUENCE [LARGE SCALE GENOMIC DNA]</scope>
    <source>
        <strain evidence="3 4">PLB02</strain>
    </source>
</reference>
<keyword evidence="2" id="KW-0812">Transmembrane</keyword>
<accession>A0AAJ4MVQ4</accession>
<feature type="transmembrane region" description="Helical" evidence="2">
    <location>
        <begin position="197"/>
        <end position="218"/>
    </location>
</feature>
<feature type="transmembrane region" description="Helical" evidence="2">
    <location>
        <begin position="418"/>
        <end position="439"/>
    </location>
</feature>
<feature type="transmembrane region" description="Helical" evidence="2">
    <location>
        <begin position="171"/>
        <end position="188"/>
    </location>
</feature>
<feature type="transmembrane region" description="Helical" evidence="2">
    <location>
        <begin position="230"/>
        <end position="252"/>
    </location>
</feature>
<evidence type="ECO:0000256" key="1">
    <source>
        <dbReference type="SAM" id="MobiDB-lite"/>
    </source>
</evidence>
<feature type="transmembrane region" description="Helical" evidence="2">
    <location>
        <begin position="103"/>
        <end position="121"/>
    </location>
</feature>
<evidence type="ECO:0000256" key="2">
    <source>
        <dbReference type="SAM" id="Phobius"/>
    </source>
</evidence>
<dbReference type="AlphaFoldDB" id="A0AAJ4MVQ4"/>
<feature type="transmembrane region" description="Helical" evidence="2">
    <location>
        <begin position="30"/>
        <end position="52"/>
    </location>
</feature>
<keyword evidence="2" id="KW-0472">Membrane</keyword>
<gene>
    <name evidence="3" type="ORF">J3P46_08270</name>
</gene>
<evidence type="ECO:0000313" key="3">
    <source>
        <dbReference type="EMBL" id="QSX97898.1"/>
    </source>
</evidence>
<dbReference type="GeneID" id="56945279"/>
<proteinExistence type="predicted"/>
<feature type="transmembrane region" description="Helical" evidence="2">
    <location>
        <begin position="80"/>
        <end position="97"/>
    </location>
</feature>
<organism evidence="3 4">
    <name type="scientific">Janthinobacterium lividum</name>
    <dbReference type="NCBI Taxonomy" id="29581"/>
    <lineage>
        <taxon>Bacteria</taxon>
        <taxon>Pseudomonadati</taxon>
        <taxon>Pseudomonadota</taxon>
        <taxon>Betaproteobacteria</taxon>
        <taxon>Burkholderiales</taxon>
        <taxon>Oxalobacteraceae</taxon>
        <taxon>Janthinobacterium</taxon>
    </lineage>
</organism>
<feature type="transmembrane region" description="Helical" evidence="2">
    <location>
        <begin position="264"/>
        <end position="289"/>
    </location>
</feature>
<sequence>MSFFRAKLSPAGVPQTNSPRRKNAGLRMPGASTVFIALAVAFLALLLGAVVALGSNQLTLILAGIMLIVPVVAVVNTKNLLPVLFVFTFLVQGMAQYAFNLRLAAWLGSGLGALFFARAILELSSFNGRRERAPKPAFGASAVIVASFLYLSFFFFGMAIGHLSLPKMISAFRFCVPMFGVLFALYWFEWPLNRLQTLWKLIAIVTVIQLPIVIYQHFFMMSSLGWDGVVGTFGLGMSATLVLFSTSGLLYVVARWVRGLSGPLLPAAMLAVVLAISILGEVKAVFIWLPLTLFLILRQRVLKNIFAFITFGLFIGLFMGGTYGAYKALYWGDVIGGGKTVEEKLDRTGGYFFDPRSVNYTTGEVGRGASMYLWYRDPMPTLVERLVGYGPGASATNAGTGQGIVAVRYRRLAINATAISALLWDVGVLGLLAFLAIPLTGIVAGLRYVKFSGADPERLAIVDVSTVTMIMLSTTVIYNRALLDESTLQLLMFFSLGCIVHFCRYRHADATAAQPLQKPRTARAGALPGR</sequence>
<dbReference type="RefSeq" id="WP_034782122.1">
    <property type="nucleotide sequence ID" value="NZ_CP048832.1"/>
</dbReference>
<evidence type="ECO:0000313" key="4">
    <source>
        <dbReference type="Proteomes" id="UP000662821"/>
    </source>
</evidence>